<feature type="region of interest" description="Disordered" evidence="11">
    <location>
        <begin position="1"/>
        <end position="22"/>
    </location>
</feature>
<dbReference type="PANTHER" id="PTHR12385">
    <property type="entry name" value="CHOLINE TRANSPORTER-LIKE (SLC FAMILY 44)"/>
    <property type="match status" value="1"/>
</dbReference>
<dbReference type="Pfam" id="PF01778">
    <property type="entry name" value="Ribosomal_L28e"/>
    <property type="match status" value="1"/>
</dbReference>
<evidence type="ECO:0000256" key="8">
    <source>
        <dbReference type="ARBA" id="ARBA00023172"/>
    </source>
</evidence>
<dbReference type="EMBL" id="CADCXV010000335">
    <property type="protein sequence ID" value="CAB0029602.1"/>
    <property type="molecule type" value="Genomic_DNA"/>
</dbReference>
<dbReference type="OrthoDB" id="338850at2759"/>
<feature type="transmembrane region" description="Helical" evidence="10">
    <location>
        <begin position="215"/>
        <end position="233"/>
    </location>
</feature>
<keyword evidence="5" id="KW-0689">Ribosomal protein</keyword>
<organism evidence="13 14">
    <name type="scientific">Trichogramma brassicae</name>
    <dbReference type="NCBI Taxonomy" id="86971"/>
    <lineage>
        <taxon>Eukaryota</taxon>
        <taxon>Metazoa</taxon>
        <taxon>Ecdysozoa</taxon>
        <taxon>Arthropoda</taxon>
        <taxon>Hexapoda</taxon>
        <taxon>Insecta</taxon>
        <taxon>Pterygota</taxon>
        <taxon>Neoptera</taxon>
        <taxon>Endopterygota</taxon>
        <taxon>Hymenoptera</taxon>
        <taxon>Apocrita</taxon>
        <taxon>Proctotrupomorpha</taxon>
        <taxon>Chalcidoidea</taxon>
        <taxon>Trichogrammatidae</taxon>
        <taxon>Trichogramma</taxon>
    </lineage>
</organism>
<dbReference type="Gene3D" id="3.30.390.110">
    <property type="match status" value="1"/>
</dbReference>
<dbReference type="GO" id="GO:0005886">
    <property type="term" value="C:plasma membrane"/>
    <property type="evidence" value="ECO:0007669"/>
    <property type="project" value="UniProtKB-SubCell"/>
</dbReference>
<reference evidence="13 14" key="1">
    <citation type="submission" date="2020-02" db="EMBL/GenBank/DDBJ databases">
        <authorList>
            <person name="Ferguson B K."/>
        </authorList>
    </citation>
    <scope>NUCLEOTIDE SEQUENCE [LARGE SCALE GENOMIC DNA]</scope>
</reference>
<feature type="transmembrane region" description="Helical" evidence="10">
    <location>
        <begin position="239"/>
        <end position="258"/>
    </location>
</feature>
<feature type="compositionally biased region" description="Polar residues" evidence="11">
    <location>
        <begin position="546"/>
        <end position="561"/>
    </location>
</feature>
<keyword evidence="14" id="KW-1185">Reference proteome</keyword>
<dbReference type="AlphaFoldDB" id="A0A6H5HWY1"/>
<evidence type="ECO:0000256" key="10">
    <source>
        <dbReference type="RuleBase" id="RU368066"/>
    </source>
</evidence>
<evidence type="ECO:0000256" key="1">
    <source>
        <dbReference type="ARBA" id="ARBA00004141"/>
    </source>
</evidence>
<evidence type="ECO:0000256" key="6">
    <source>
        <dbReference type="ARBA" id="ARBA00022989"/>
    </source>
</evidence>
<name>A0A6H5HWY1_9HYME</name>
<dbReference type="InterPro" id="IPR029004">
    <property type="entry name" value="Ribosomal_eL28/Mak16"/>
</dbReference>
<comment type="similarity">
    <text evidence="3">Belongs to the eukaryotic ribosomal protein eL28 family.</text>
</comment>
<comment type="subcellular location">
    <subcellularLocation>
        <location evidence="10">Cell membrane</location>
        <topology evidence="10">Multi-pass membrane protein</topology>
    </subcellularLocation>
    <subcellularLocation>
        <location evidence="1">Membrane</location>
        <topology evidence="1">Multi-pass membrane protein</topology>
    </subcellularLocation>
</comment>
<accession>A0A6H5HWY1</accession>
<protein>
    <recommendedName>
        <fullName evidence="10">Choline transporter-like protein</fullName>
    </recommendedName>
</protein>
<dbReference type="InterPro" id="IPR013762">
    <property type="entry name" value="Integrase-like_cat_sf"/>
</dbReference>
<feature type="transmembrane region" description="Helical" evidence="10">
    <location>
        <begin position="30"/>
        <end position="53"/>
    </location>
</feature>
<dbReference type="GO" id="GO:0015074">
    <property type="term" value="P:DNA integration"/>
    <property type="evidence" value="ECO:0007669"/>
    <property type="project" value="InterPro"/>
</dbReference>
<evidence type="ECO:0000256" key="11">
    <source>
        <dbReference type="SAM" id="MobiDB-lite"/>
    </source>
</evidence>
<dbReference type="FunFam" id="3.30.390.110:FF:000002">
    <property type="entry name" value="60S ribosomal protein L28"/>
    <property type="match status" value="1"/>
</dbReference>
<keyword evidence="8" id="KW-0233">DNA recombination</keyword>
<gene>
    <name evidence="13" type="ORF">TBRA_LOCUS1631</name>
</gene>
<evidence type="ECO:0000256" key="7">
    <source>
        <dbReference type="ARBA" id="ARBA00023136"/>
    </source>
</evidence>
<dbReference type="GO" id="GO:0005840">
    <property type="term" value="C:ribosome"/>
    <property type="evidence" value="ECO:0007669"/>
    <property type="project" value="UniProtKB-KW"/>
</dbReference>
<feature type="domain" description="Ribosomal eL28/Mak16" evidence="12">
    <location>
        <begin position="622"/>
        <end position="739"/>
    </location>
</feature>
<dbReference type="Gene3D" id="1.10.443.10">
    <property type="entry name" value="Intergrase catalytic core"/>
    <property type="match status" value="1"/>
</dbReference>
<evidence type="ECO:0000313" key="14">
    <source>
        <dbReference type="Proteomes" id="UP000479190"/>
    </source>
</evidence>
<keyword evidence="6 10" id="KW-1133">Transmembrane helix</keyword>
<dbReference type="GO" id="GO:0022857">
    <property type="term" value="F:transmembrane transporter activity"/>
    <property type="evidence" value="ECO:0007669"/>
    <property type="project" value="UniProtKB-UniRule"/>
</dbReference>
<feature type="region of interest" description="Disordered" evidence="11">
    <location>
        <begin position="541"/>
        <end position="574"/>
    </location>
</feature>
<dbReference type="GO" id="GO:1990904">
    <property type="term" value="C:ribonucleoprotein complex"/>
    <property type="evidence" value="ECO:0007669"/>
    <property type="project" value="UniProtKB-KW"/>
</dbReference>
<dbReference type="CDD" id="cd00397">
    <property type="entry name" value="DNA_BRE_C"/>
    <property type="match status" value="1"/>
</dbReference>
<dbReference type="PANTHER" id="PTHR12385:SF12">
    <property type="entry name" value="CHOLINE TRANSPORTER-LIKE PROTEIN"/>
    <property type="match status" value="1"/>
</dbReference>
<evidence type="ECO:0000256" key="5">
    <source>
        <dbReference type="ARBA" id="ARBA00022980"/>
    </source>
</evidence>
<evidence type="ECO:0000256" key="3">
    <source>
        <dbReference type="ARBA" id="ARBA00007926"/>
    </source>
</evidence>
<dbReference type="InterPro" id="IPR011010">
    <property type="entry name" value="DNA_brk_join_enz"/>
</dbReference>
<dbReference type="InterPro" id="IPR007603">
    <property type="entry name" value="Choline_transptr-like"/>
</dbReference>
<evidence type="ECO:0000313" key="13">
    <source>
        <dbReference type="EMBL" id="CAB0029602.1"/>
    </source>
</evidence>
<dbReference type="SUPFAM" id="SSF56349">
    <property type="entry name" value="DNA breaking-rejoining enzymes"/>
    <property type="match status" value="1"/>
</dbReference>
<dbReference type="GO" id="GO:0003677">
    <property type="term" value="F:DNA binding"/>
    <property type="evidence" value="ECO:0007669"/>
    <property type="project" value="InterPro"/>
</dbReference>
<evidence type="ECO:0000256" key="4">
    <source>
        <dbReference type="ARBA" id="ARBA00022692"/>
    </source>
</evidence>
<evidence type="ECO:0000259" key="12">
    <source>
        <dbReference type="Pfam" id="PF01778"/>
    </source>
</evidence>
<comment type="similarity">
    <text evidence="2 10">Belongs to the CTL (choline transporter-like) family.</text>
</comment>
<dbReference type="GO" id="GO:0006310">
    <property type="term" value="P:DNA recombination"/>
    <property type="evidence" value="ECO:0007669"/>
    <property type="project" value="UniProtKB-KW"/>
</dbReference>
<comment type="function">
    <text evidence="10">Choline transporter.</text>
</comment>
<feature type="transmembrane region" description="Helical" evidence="10">
    <location>
        <begin position="270"/>
        <end position="301"/>
    </location>
</feature>
<keyword evidence="9" id="KW-0687">Ribonucleoprotein</keyword>
<keyword evidence="7 10" id="KW-0472">Membrane</keyword>
<feature type="compositionally biased region" description="Basic and acidic residues" evidence="11">
    <location>
        <begin position="497"/>
        <end position="507"/>
    </location>
</feature>
<sequence>MSCCCGSDDEEEQRPPPQSDAPRVRGCTDIFWLVLFIVFWFLMILIAAFAFVYGSPIRLINGYDSFGNTCGVKDNPKFGDMELSGQNTLDKPYLFFLDVKNVRKSLKICVKQCPDKQMNDLADVCDFYRRTDSQLCQDKPGSGFSACKNPYDERNQLGSCPAYPVYESKPILNRCIPKAVSEITKSIASNLFAILNSWDFVEKVLADLYKTWRQILTLSSLSFVLSLLMIAIFHWLASFVTWIVMTGVTIASIGFTLLEFTDATWVKYMWWVYIIGFVWISEFIIACQTMVISGAVAHWYFSYNLYTVNLKNVCCVVIPVAEIYFEESTIKLESTTSSSEDDDEVALVIGIIGACRREELTNLTINDVEDHDTMLFIKIEKTNSQIQRTFTITSEFYVMCKKYMKLRPENPCTTRFFLNYHNGACTRQPIGINKFGSMPKEIAKFLCLPNPELYTGHAFRRTSAVLLNEAGTGITTRELSRFGCFSPRLEYLLQRVEPDKQGSDSRKNSKHLNQETISCLDQQNLKRMRTFPSPATLLANKIPRLQKSSPTNTHGASNKVQETSKKSYGSDPPSWFTKAMDEMKGLITETRRELNARIDHLQNCVDALLPSNMEVITMSAHLNWMIIRNNNAFLLKKRNINKPFSTEANNLTNLSSYRYSGLIHKKSVGIVDTPDKKGFTVVYKKAKNVNKPAKSTVKRTMKAGPRRSLYKLKNLLQKNKYRRDLTKVALRRASAVLRSQKPLPAKKMKAAKKTE</sequence>
<evidence type="ECO:0000256" key="9">
    <source>
        <dbReference type="ARBA" id="ARBA00023274"/>
    </source>
</evidence>
<proteinExistence type="inferred from homology"/>
<comment type="caution">
    <text evidence="10">Lacks conserved residue(s) required for the propagation of feature annotation.</text>
</comment>
<dbReference type="Proteomes" id="UP000479190">
    <property type="component" value="Unassembled WGS sequence"/>
</dbReference>
<dbReference type="Pfam" id="PF04515">
    <property type="entry name" value="Choline_transpo"/>
    <property type="match status" value="1"/>
</dbReference>
<keyword evidence="4 10" id="KW-0812">Transmembrane</keyword>
<feature type="region of interest" description="Disordered" evidence="11">
    <location>
        <begin position="497"/>
        <end position="516"/>
    </location>
</feature>
<evidence type="ECO:0000256" key="2">
    <source>
        <dbReference type="ARBA" id="ARBA00007168"/>
    </source>
</evidence>